<sequence length="72" mass="8577">MDDNRMYEVMVEMLAEQRITNQKLASLEEAQIKHSLELQMLNRSMLKISDQLNHFAEHETRIRHIDNILKIA</sequence>
<evidence type="ECO:0000313" key="1">
    <source>
        <dbReference type="EMBL" id="RDC63313.1"/>
    </source>
</evidence>
<evidence type="ECO:0000313" key="2">
    <source>
        <dbReference type="Proteomes" id="UP000253919"/>
    </source>
</evidence>
<dbReference type="EMBL" id="QASA01000001">
    <property type="protein sequence ID" value="RDC63313.1"/>
    <property type="molecule type" value="Genomic_DNA"/>
</dbReference>
<name>A0A369QEG0_9BACT</name>
<reference evidence="1 2" key="1">
    <citation type="submission" date="2018-04" db="EMBL/GenBank/DDBJ databases">
        <title>Adhaeribacter sp. HMF7616 genome sequencing and assembly.</title>
        <authorList>
            <person name="Kang H."/>
            <person name="Kang J."/>
            <person name="Cha I."/>
            <person name="Kim H."/>
            <person name="Joh K."/>
        </authorList>
    </citation>
    <scope>NUCLEOTIDE SEQUENCE [LARGE SCALE GENOMIC DNA]</scope>
    <source>
        <strain evidence="1 2">HMF7616</strain>
    </source>
</reference>
<gene>
    <name evidence="1" type="ORF">AHMF7616_01915</name>
</gene>
<keyword evidence="2" id="KW-1185">Reference proteome</keyword>
<comment type="caution">
    <text evidence="1">The sequence shown here is derived from an EMBL/GenBank/DDBJ whole genome shotgun (WGS) entry which is preliminary data.</text>
</comment>
<protein>
    <submittedName>
        <fullName evidence="1">Uncharacterized protein</fullName>
    </submittedName>
</protein>
<organism evidence="1 2">
    <name type="scientific">Adhaeribacter pallidiroseus</name>
    <dbReference type="NCBI Taxonomy" id="2072847"/>
    <lineage>
        <taxon>Bacteria</taxon>
        <taxon>Pseudomonadati</taxon>
        <taxon>Bacteroidota</taxon>
        <taxon>Cytophagia</taxon>
        <taxon>Cytophagales</taxon>
        <taxon>Hymenobacteraceae</taxon>
        <taxon>Adhaeribacter</taxon>
    </lineage>
</organism>
<proteinExistence type="predicted"/>
<dbReference type="RefSeq" id="WP_115372643.1">
    <property type="nucleotide sequence ID" value="NZ_QASA01000001.1"/>
</dbReference>
<dbReference type="AlphaFoldDB" id="A0A369QEG0"/>
<dbReference type="Proteomes" id="UP000253919">
    <property type="component" value="Unassembled WGS sequence"/>
</dbReference>
<accession>A0A369QEG0</accession>